<feature type="transmembrane region" description="Helical" evidence="1">
    <location>
        <begin position="62"/>
        <end position="83"/>
    </location>
</feature>
<gene>
    <name evidence="2" type="ORF">BK816_08215</name>
</gene>
<reference evidence="2 3" key="1">
    <citation type="submission" date="2016-10" db="EMBL/GenBank/DDBJ databases">
        <title>Actinomyces aegypiusis sp. nov., isolated from the Aegypius monachus in Qinghai Tibet Plateau China.</title>
        <authorList>
            <person name="Wang Y."/>
        </authorList>
    </citation>
    <scope>NUCLEOTIDE SEQUENCE [LARGE SCALE GENOMIC DNA]</scope>
    <source>
        <strain evidence="2 3">VUL4_3</strain>
    </source>
</reference>
<keyword evidence="1" id="KW-0472">Membrane</keyword>
<keyword evidence="3" id="KW-1185">Reference proteome</keyword>
<sequence>MFTANSLQNLSKKTVLWAVGFYVLSILGAVLLPYLAQWGFEQQGQHAVVGTPVMYLANMVQALHLEIMGSILLSLAIFSHLAAKSLSES</sequence>
<dbReference type="KEGG" id="avu:BK816_08215"/>
<keyword evidence="1" id="KW-0812">Transmembrane</keyword>
<dbReference type="Proteomes" id="UP000176288">
    <property type="component" value="Chromosome"/>
</dbReference>
<dbReference type="EMBL" id="CP017812">
    <property type="protein sequence ID" value="AOZ73268.1"/>
    <property type="molecule type" value="Genomic_DNA"/>
</dbReference>
<evidence type="ECO:0000256" key="1">
    <source>
        <dbReference type="SAM" id="Phobius"/>
    </source>
</evidence>
<organism evidence="2 3">
    <name type="scientific">Boudabousia tangfeifanii</name>
    <dbReference type="NCBI Taxonomy" id="1912795"/>
    <lineage>
        <taxon>Bacteria</taxon>
        <taxon>Bacillati</taxon>
        <taxon>Actinomycetota</taxon>
        <taxon>Actinomycetes</taxon>
        <taxon>Actinomycetales</taxon>
        <taxon>Actinomycetaceae</taxon>
        <taxon>Boudabousia</taxon>
    </lineage>
</organism>
<evidence type="ECO:0000313" key="2">
    <source>
        <dbReference type="EMBL" id="AOZ73268.1"/>
    </source>
</evidence>
<proteinExistence type="predicted"/>
<evidence type="ECO:0000313" key="3">
    <source>
        <dbReference type="Proteomes" id="UP000176288"/>
    </source>
</evidence>
<protein>
    <submittedName>
        <fullName evidence="2">Uncharacterized protein</fullName>
    </submittedName>
</protein>
<name>A0A1D9MM00_9ACTO</name>
<accession>A0A1D9MM00</accession>
<dbReference type="AlphaFoldDB" id="A0A1D9MM00"/>
<feature type="transmembrane region" description="Helical" evidence="1">
    <location>
        <begin position="15"/>
        <end position="36"/>
    </location>
</feature>
<keyword evidence="1" id="KW-1133">Transmembrane helix</keyword>